<feature type="transmembrane region" description="Helical" evidence="10">
    <location>
        <begin position="12"/>
        <end position="34"/>
    </location>
</feature>
<proteinExistence type="inferred from homology"/>
<dbReference type="NCBIfam" id="TIGR01707">
    <property type="entry name" value="gspI"/>
    <property type="match status" value="1"/>
</dbReference>
<dbReference type="GO" id="GO:0015628">
    <property type="term" value="P:protein secretion by the type II secretion system"/>
    <property type="evidence" value="ECO:0007669"/>
    <property type="project" value="UniProtKB-UniRule"/>
</dbReference>
<dbReference type="GO" id="GO:0005886">
    <property type="term" value="C:plasma membrane"/>
    <property type="evidence" value="ECO:0007669"/>
    <property type="project" value="UniProtKB-SubCell"/>
</dbReference>
<dbReference type="NCBIfam" id="TIGR02532">
    <property type="entry name" value="IV_pilin_GFxxxE"/>
    <property type="match status" value="1"/>
</dbReference>
<evidence type="ECO:0000256" key="7">
    <source>
        <dbReference type="ARBA" id="ARBA00022692"/>
    </source>
</evidence>
<evidence type="ECO:0000256" key="3">
    <source>
        <dbReference type="ARBA" id="ARBA00008358"/>
    </source>
</evidence>
<evidence type="ECO:0000313" key="13">
    <source>
        <dbReference type="Proteomes" id="UP000268033"/>
    </source>
</evidence>
<protein>
    <recommendedName>
        <fullName evidence="10">Type II secretion system protein I</fullName>
        <shortName evidence="10">T2SS minor pseudopilin I</shortName>
    </recommendedName>
</protein>
<reference evidence="12 13" key="1">
    <citation type="submission" date="2018-11" db="EMBL/GenBank/DDBJ databases">
        <title>Genomic Encyclopedia of Type Strains, Phase IV (KMG-IV): sequencing the most valuable type-strain genomes for metagenomic binning, comparative biology and taxonomic classification.</title>
        <authorList>
            <person name="Goeker M."/>
        </authorList>
    </citation>
    <scope>NUCLEOTIDE SEQUENCE [LARGE SCALE GENOMIC DNA]</scope>
    <source>
        <strain evidence="12 13">DSM 21945</strain>
    </source>
</reference>
<gene>
    <name evidence="12" type="ORF">EDC28_11325</name>
</gene>
<dbReference type="InterPro" id="IPR012902">
    <property type="entry name" value="N_methyl_site"/>
</dbReference>
<accession>A0A3N1NSN4</accession>
<evidence type="ECO:0000313" key="12">
    <source>
        <dbReference type="EMBL" id="ROQ18909.1"/>
    </source>
</evidence>
<dbReference type="AlphaFoldDB" id="A0A3N1NSN4"/>
<evidence type="ECO:0000256" key="9">
    <source>
        <dbReference type="ARBA" id="ARBA00023136"/>
    </source>
</evidence>
<keyword evidence="5 10" id="KW-0488">Methylation</keyword>
<comment type="subunit">
    <text evidence="10">Type II secretion is composed of four main components: the outer membrane complex, the inner membrane complex, the cytoplasmic secretion ATPase and the periplasm-spanning pseudopilus.</text>
</comment>
<comment type="function">
    <text evidence="1">Component of the type II secretion system required for the energy-dependent secretion of extracellular factors such as proteases and toxins from the periplasm. Part of the pseudopilus tip complex that is critical for the recognition and binding of secretion substrates.</text>
</comment>
<dbReference type="Proteomes" id="UP000268033">
    <property type="component" value="Unassembled WGS sequence"/>
</dbReference>
<organism evidence="12 13">
    <name type="scientific">Gallaecimonas pentaromativorans</name>
    <dbReference type="NCBI Taxonomy" id="584787"/>
    <lineage>
        <taxon>Bacteria</taxon>
        <taxon>Pseudomonadati</taxon>
        <taxon>Pseudomonadota</taxon>
        <taxon>Gammaproteobacteria</taxon>
        <taxon>Enterobacterales</taxon>
        <taxon>Gallaecimonadaceae</taxon>
        <taxon>Gallaecimonas</taxon>
    </lineage>
</organism>
<dbReference type="PANTHER" id="PTHR38779:SF2">
    <property type="entry name" value="TYPE II SECRETION SYSTEM PROTEIN I-RELATED"/>
    <property type="match status" value="1"/>
</dbReference>
<keyword evidence="4" id="KW-1003">Cell membrane</keyword>
<evidence type="ECO:0000259" key="11">
    <source>
        <dbReference type="Pfam" id="PF02501"/>
    </source>
</evidence>
<comment type="subcellular location">
    <subcellularLocation>
        <location evidence="2 10">Cell inner membrane</location>
        <topology evidence="2 10">Single-pass membrane protein</topology>
    </subcellularLocation>
</comment>
<feature type="domain" description="Type II secretion system protein GspI C-terminal" evidence="11">
    <location>
        <begin position="40"/>
        <end position="114"/>
    </location>
</feature>
<evidence type="ECO:0000256" key="2">
    <source>
        <dbReference type="ARBA" id="ARBA00004377"/>
    </source>
</evidence>
<dbReference type="STRING" id="584787.GCA_001247655_03330"/>
<evidence type="ECO:0000256" key="8">
    <source>
        <dbReference type="ARBA" id="ARBA00022989"/>
    </source>
</evidence>
<dbReference type="RefSeq" id="WP_050658810.1">
    <property type="nucleotide sequence ID" value="NZ_JBLXAC010000018.1"/>
</dbReference>
<keyword evidence="7 10" id="KW-0812">Transmembrane</keyword>
<evidence type="ECO:0000256" key="1">
    <source>
        <dbReference type="ARBA" id="ARBA00003161"/>
    </source>
</evidence>
<dbReference type="SUPFAM" id="SSF54523">
    <property type="entry name" value="Pili subunits"/>
    <property type="match status" value="2"/>
</dbReference>
<dbReference type="GO" id="GO:0015627">
    <property type="term" value="C:type II protein secretion system complex"/>
    <property type="evidence" value="ECO:0007669"/>
    <property type="project" value="UniProtKB-UniRule"/>
</dbReference>
<dbReference type="InterPro" id="IPR003413">
    <property type="entry name" value="T2SS_GspI_C"/>
</dbReference>
<comment type="PTM">
    <text evidence="10">Cleaved by prepilin peptidase.</text>
</comment>
<dbReference type="InterPro" id="IPR010052">
    <property type="entry name" value="T2SS_protein-GspI"/>
</dbReference>
<dbReference type="EMBL" id="RJUL01000013">
    <property type="protein sequence ID" value="ROQ18909.1"/>
    <property type="molecule type" value="Genomic_DNA"/>
</dbReference>
<evidence type="ECO:0000256" key="4">
    <source>
        <dbReference type="ARBA" id="ARBA00022475"/>
    </source>
</evidence>
<keyword evidence="8 10" id="KW-1133">Transmembrane helix</keyword>
<comment type="similarity">
    <text evidence="3 10">Belongs to the GSP I family.</text>
</comment>
<keyword evidence="9 10" id="KW-0472">Membrane</keyword>
<evidence type="ECO:0000256" key="6">
    <source>
        <dbReference type="ARBA" id="ARBA00022519"/>
    </source>
</evidence>
<evidence type="ECO:0000256" key="10">
    <source>
        <dbReference type="RuleBase" id="RU368030"/>
    </source>
</evidence>
<dbReference type="PANTHER" id="PTHR38779">
    <property type="entry name" value="TYPE II SECRETION SYSTEM PROTEIN I-RELATED"/>
    <property type="match status" value="1"/>
</dbReference>
<sequence>MVRARGFTLIEVLVAMAIFAIAAIAIINAVTANIRSLSILKDKTLADWVATNKLNDSLYSAVKDGAKGTETQAGVEWYWQIKKLKTEDKDFYALEVTVSKNSDLSHPEAVLRRYGAVQEQKK</sequence>
<dbReference type="Gene3D" id="3.30.1300.30">
    <property type="entry name" value="GSPII I/J protein-like"/>
    <property type="match status" value="1"/>
</dbReference>
<dbReference type="OrthoDB" id="6121517at2"/>
<dbReference type="Pfam" id="PF07963">
    <property type="entry name" value="N_methyl"/>
    <property type="match status" value="1"/>
</dbReference>
<dbReference type="PROSITE" id="PS00409">
    <property type="entry name" value="PROKAR_NTER_METHYL"/>
    <property type="match status" value="1"/>
</dbReference>
<dbReference type="InterPro" id="IPR045584">
    <property type="entry name" value="Pilin-like"/>
</dbReference>
<name>A0A3N1NSN4_9GAMM</name>
<keyword evidence="6 10" id="KW-0997">Cell inner membrane</keyword>
<keyword evidence="13" id="KW-1185">Reference proteome</keyword>
<evidence type="ECO:0000256" key="5">
    <source>
        <dbReference type="ARBA" id="ARBA00022481"/>
    </source>
</evidence>
<dbReference type="Pfam" id="PF02501">
    <property type="entry name" value="T2SSI"/>
    <property type="match status" value="1"/>
</dbReference>
<comment type="caution">
    <text evidence="12">The sequence shown here is derived from an EMBL/GenBank/DDBJ whole genome shotgun (WGS) entry which is preliminary data.</text>
</comment>